<sequence>MDDDISTKTCHYHHQQSLLDQETEEADEALSLSGLILNSDEIEFQERRRSSFSDQSEFFEFFIDLNSEMSHAEDIIFRGKLKPYQENPPTTRPRVSKTDYNLYGHNDHPTTNDKRKNFHRKRSESLNDLKTSRSNKTAKNQQHFMRTSRSLDYQKLYGNKYNSSSSSAGPRVEIERNPSNKSSGKGDGTPATGIKEKIASSWPRWYMMFGLVKIPQEMAYQDIKSRKLRRNPPGSLFTSLDVAAGEKAIVNRQEDRRWSSNWDLLRVLSCKDHASVSVTASFGCMQHI</sequence>
<comment type="caution">
    <text evidence="2">The sequence shown here is derived from an EMBL/GenBank/DDBJ whole genome shotgun (WGS) entry which is preliminary data.</text>
</comment>
<dbReference type="PANTHER" id="PTHR34130:SF3">
    <property type="entry name" value="DUF1645 FAMILY PROTEIN"/>
    <property type="match status" value="1"/>
</dbReference>
<reference evidence="2 3" key="1">
    <citation type="submission" date="2024-11" db="EMBL/GenBank/DDBJ databases">
        <title>A near-complete genome assembly of Cinchona calisaya.</title>
        <authorList>
            <person name="Lian D.C."/>
            <person name="Zhao X.W."/>
            <person name="Wei L."/>
        </authorList>
    </citation>
    <scope>NUCLEOTIDE SEQUENCE [LARGE SCALE GENOMIC DNA]</scope>
    <source>
        <tissue evidence="2">Nenye</tissue>
    </source>
</reference>
<dbReference type="PANTHER" id="PTHR34130">
    <property type="entry name" value="OS08G0243800 PROTEIN"/>
    <property type="match status" value="1"/>
</dbReference>
<organism evidence="2 3">
    <name type="scientific">Cinchona calisaya</name>
    <dbReference type="NCBI Taxonomy" id="153742"/>
    <lineage>
        <taxon>Eukaryota</taxon>
        <taxon>Viridiplantae</taxon>
        <taxon>Streptophyta</taxon>
        <taxon>Embryophyta</taxon>
        <taxon>Tracheophyta</taxon>
        <taxon>Spermatophyta</taxon>
        <taxon>Magnoliopsida</taxon>
        <taxon>eudicotyledons</taxon>
        <taxon>Gunneridae</taxon>
        <taxon>Pentapetalae</taxon>
        <taxon>asterids</taxon>
        <taxon>lamiids</taxon>
        <taxon>Gentianales</taxon>
        <taxon>Rubiaceae</taxon>
        <taxon>Cinchonoideae</taxon>
        <taxon>Cinchoneae</taxon>
        <taxon>Cinchona</taxon>
    </lineage>
</organism>
<name>A0ABD3AW99_9GENT</name>
<gene>
    <name evidence="2" type="ORF">ACH5RR_003832</name>
</gene>
<evidence type="ECO:0000256" key="1">
    <source>
        <dbReference type="SAM" id="MobiDB-lite"/>
    </source>
</evidence>
<feature type="compositionally biased region" description="Basic and acidic residues" evidence="1">
    <location>
        <begin position="105"/>
        <end position="115"/>
    </location>
</feature>
<evidence type="ECO:0000313" key="2">
    <source>
        <dbReference type="EMBL" id="KAL3535371.1"/>
    </source>
</evidence>
<protein>
    <submittedName>
        <fullName evidence="2">Uncharacterized protein</fullName>
    </submittedName>
</protein>
<keyword evidence="3" id="KW-1185">Reference proteome</keyword>
<evidence type="ECO:0000313" key="3">
    <source>
        <dbReference type="Proteomes" id="UP001630127"/>
    </source>
</evidence>
<feature type="compositionally biased region" description="Polar residues" evidence="1">
    <location>
        <begin position="132"/>
        <end position="151"/>
    </location>
</feature>
<proteinExistence type="predicted"/>
<accession>A0ABD3AW99</accession>
<dbReference type="Proteomes" id="UP001630127">
    <property type="component" value="Unassembled WGS sequence"/>
</dbReference>
<feature type="region of interest" description="Disordered" evidence="1">
    <location>
        <begin position="82"/>
        <end position="193"/>
    </location>
</feature>
<dbReference type="EMBL" id="JBJUIK010000002">
    <property type="protein sequence ID" value="KAL3535371.1"/>
    <property type="molecule type" value="Genomic_DNA"/>
</dbReference>
<dbReference type="AlphaFoldDB" id="A0ABD3AW99"/>